<protein>
    <recommendedName>
        <fullName evidence="4">RING-type E3 ubiquitin transferase</fullName>
        <ecNumber evidence="4">2.3.2.27</ecNumber>
    </recommendedName>
</protein>
<dbReference type="PANTHER" id="PTHR46913:SF1">
    <property type="entry name" value="RING-H2 FINGER PROTEIN ATL16"/>
    <property type="match status" value="1"/>
</dbReference>
<evidence type="ECO:0000256" key="9">
    <source>
        <dbReference type="ARBA" id="ARBA00022786"/>
    </source>
</evidence>
<name>A0A151QVH1_CAJCA</name>
<keyword evidence="9" id="KW-0833">Ubl conjugation pathway</keyword>
<keyword evidence="15" id="KW-1185">Reference proteome</keyword>
<evidence type="ECO:0000313" key="14">
    <source>
        <dbReference type="EMBL" id="KYP34367.1"/>
    </source>
</evidence>
<dbReference type="EMBL" id="KQ484615">
    <property type="protein sequence ID" value="KYP34367.1"/>
    <property type="molecule type" value="Genomic_DNA"/>
</dbReference>
<dbReference type="Gramene" id="C.cajan_46132.t">
    <property type="protein sequence ID" value="C.cajan_46132.t.cds1"/>
    <property type="gene ID" value="C.cajan_46132"/>
</dbReference>
<evidence type="ECO:0000256" key="10">
    <source>
        <dbReference type="ARBA" id="ARBA00022833"/>
    </source>
</evidence>
<keyword evidence="8" id="KW-0863">Zinc-finger</keyword>
<dbReference type="GO" id="GO:0016020">
    <property type="term" value="C:membrane"/>
    <property type="evidence" value="ECO:0007669"/>
    <property type="project" value="UniProtKB-SubCell"/>
</dbReference>
<evidence type="ECO:0000313" key="15">
    <source>
        <dbReference type="Proteomes" id="UP000075243"/>
    </source>
</evidence>
<comment type="pathway">
    <text evidence="3">Protein modification; protein ubiquitination.</text>
</comment>
<sequence>TELEDGERSLPKCNHSFHTDRINMSFQSHATCPLCRAPVEAQPKEAVIVRGPKPVGNSSVGRIPSFKRILS</sequence>
<accession>A0A151QVH1</accession>
<evidence type="ECO:0000256" key="8">
    <source>
        <dbReference type="ARBA" id="ARBA00022771"/>
    </source>
</evidence>
<comment type="subcellular location">
    <subcellularLocation>
        <location evidence="2">Membrane</location>
        <topology evidence="2">Single-pass membrane protein</topology>
    </subcellularLocation>
</comment>
<dbReference type="STRING" id="3821.A0A151QVH1"/>
<dbReference type="Proteomes" id="UP000075243">
    <property type="component" value="Unassembled WGS sequence"/>
</dbReference>
<keyword evidence="7" id="KW-0479">Metal-binding</keyword>
<dbReference type="EC" id="2.3.2.27" evidence="4"/>
<reference evidence="14" key="1">
    <citation type="journal article" date="2012" name="Nat. Biotechnol.">
        <title>Draft genome sequence of pigeonpea (Cajanus cajan), an orphan legume crop of resource-poor farmers.</title>
        <authorList>
            <person name="Varshney R.K."/>
            <person name="Chen W."/>
            <person name="Li Y."/>
            <person name="Bharti A.K."/>
            <person name="Saxena R.K."/>
            <person name="Schlueter J.A."/>
            <person name="Donoghue M.T."/>
            <person name="Azam S."/>
            <person name="Fan G."/>
            <person name="Whaley A.M."/>
            <person name="Farmer A.D."/>
            <person name="Sheridan J."/>
            <person name="Iwata A."/>
            <person name="Tuteja R."/>
            <person name="Penmetsa R.V."/>
            <person name="Wu W."/>
            <person name="Upadhyaya H.D."/>
            <person name="Yang S.P."/>
            <person name="Shah T."/>
            <person name="Saxena K.B."/>
            <person name="Michael T."/>
            <person name="McCombie W.R."/>
            <person name="Yang B."/>
            <person name="Zhang G."/>
            <person name="Yang H."/>
            <person name="Wang J."/>
            <person name="Spillane C."/>
            <person name="Cook D.R."/>
            <person name="May G.D."/>
            <person name="Xu X."/>
            <person name="Jackson S.A."/>
        </authorList>
    </citation>
    <scope>NUCLEOTIDE SEQUENCE [LARGE SCALE GENOMIC DNA]</scope>
</reference>
<keyword evidence="10" id="KW-0862">Zinc</keyword>
<keyword evidence="12" id="KW-0472">Membrane</keyword>
<evidence type="ECO:0000256" key="7">
    <source>
        <dbReference type="ARBA" id="ARBA00022723"/>
    </source>
</evidence>
<keyword evidence="5" id="KW-0808">Transferase</keyword>
<keyword evidence="6" id="KW-0812">Transmembrane</keyword>
<dbReference type="PANTHER" id="PTHR46913">
    <property type="entry name" value="RING-H2 FINGER PROTEIN ATL16"/>
    <property type="match status" value="1"/>
</dbReference>
<evidence type="ECO:0000256" key="13">
    <source>
        <dbReference type="ARBA" id="ARBA00024209"/>
    </source>
</evidence>
<dbReference type="GO" id="GO:0008270">
    <property type="term" value="F:zinc ion binding"/>
    <property type="evidence" value="ECO:0007669"/>
    <property type="project" value="UniProtKB-KW"/>
</dbReference>
<evidence type="ECO:0000256" key="5">
    <source>
        <dbReference type="ARBA" id="ARBA00022679"/>
    </source>
</evidence>
<proteinExistence type="inferred from homology"/>
<dbReference type="InterPro" id="IPR044600">
    <property type="entry name" value="ATL1/ATL16-like"/>
</dbReference>
<dbReference type="Gene3D" id="3.30.40.10">
    <property type="entry name" value="Zinc/RING finger domain, C3HC4 (zinc finger)"/>
    <property type="match status" value="1"/>
</dbReference>
<dbReference type="UniPathway" id="UPA00143"/>
<evidence type="ECO:0000256" key="1">
    <source>
        <dbReference type="ARBA" id="ARBA00000900"/>
    </source>
</evidence>
<comment type="catalytic activity">
    <reaction evidence="1">
        <text>S-ubiquitinyl-[E2 ubiquitin-conjugating enzyme]-L-cysteine + [acceptor protein]-L-lysine = [E2 ubiquitin-conjugating enzyme]-L-cysteine + N(6)-ubiquitinyl-[acceptor protein]-L-lysine.</text>
        <dbReference type="EC" id="2.3.2.27"/>
    </reaction>
</comment>
<dbReference type="GO" id="GO:0061630">
    <property type="term" value="F:ubiquitin protein ligase activity"/>
    <property type="evidence" value="ECO:0007669"/>
    <property type="project" value="UniProtKB-EC"/>
</dbReference>
<feature type="non-terminal residue" evidence="14">
    <location>
        <position position="1"/>
    </location>
</feature>
<evidence type="ECO:0000256" key="2">
    <source>
        <dbReference type="ARBA" id="ARBA00004167"/>
    </source>
</evidence>
<gene>
    <name evidence="14" type="ORF">KK1_044693</name>
</gene>
<dbReference type="InterPro" id="IPR013083">
    <property type="entry name" value="Znf_RING/FYVE/PHD"/>
</dbReference>
<evidence type="ECO:0000256" key="4">
    <source>
        <dbReference type="ARBA" id="ARBA00012483"/>
    </source>
</evidence>
<evidence type="ECO:0000256" key="3">
    <source>
        <dbReference type="ARBA" id="ARBA00004906"/>
    </source>
</evidence>
<comment type="similarity">
    <text evidence="13">Belongs to the RING-type zinc finger family. ATL subfamily.</text>
</comment>
<evidence type="ECO:0000256" key="6">
    <source>
        <dbReference type="ARBA" id="ARBA00022692"/>
    </source>
</evidence>
<evidence type="ECO:0000256" key="11">
    <source>
        <dbReference type="ARBA" id="ARBA00022989"/>
    </source>
</evidence>
<dbReference type="SUPFAM" id="SSF57850">
    <property type="entry name" value="RING/U-box"/>
    <property type="match status" value="1"/>
</dbReference>
<keyword evidence="11" id="KW-1133">Transmembrane helix</keyword>
<organism evidence="14 15">
    <name type="scientific">Cajanus cajan</name>
    <name type="common">Pigeon pea</name>
    <name type="synonym">Cajanus indicus</name>
    <dbReference type="NCBI Taxonomy" id="3821"/>
    <lineage>
        <taxon>Eukaryota</taxon>
        <taxon>Viridiplantae</taxon>
        <taxon>Streptophyta</taxon>
        <taxon>Embryophyta</taxon>
        <taxon>Tracheophyta</taxon>
        <taxon>Spermatophyta</taxon>
        <taxon>Magnoliopsida</taxon>
        <taxon>eudicotyledons</taxon>
        <taxon>Gunneridae</taxon>
        <taxon>Pentapetalae</taxon>
        <taxon>rosids</taxon>
        <taxon>fabids</taxon>
        <taxon>Fabales</taxon>
        <taxon>Fabaceae</taxon>
        <taxon>Papilionoideae</taxon>
        <taxon>50 kb inversion clade</taxon>
        <taxon>NPAAA clade</taxon>
        <taxon>indigoferoid/millettioid clade</taxon>
        <taxon>Phaseoleae</taxon>
        <taxon>Cajanus</taxon>
    </lineage>
</organism>
<dbReference type="AlphaFoldDB" id="A0A151QVH1"/>
<evidence type="ECO:0000256" key="12">
    <source>
        <dbReference type="ARBA" id="ARBA00023136"/>
    </source>
</evidence>
<dbReference type="GO" id="GO:0016567">
    <property type="term" value="P:protein ubiquitination"/>
    <property type="evidence" value="ECO:0007669"/>
    <property type="project" value="UniProtKB-UniPathway"/>
</dbReference>